<keyword evidence="2" id="KW-0732">Signal</keyword>
<evidence type="ECO:0000313" key="3">
    <source>
        <dbReference type="EMBL" id="KEY69506.1"/>
    </source>
</evidence>
<accession>A0A084AW27</accession>
<evidence type="ECO:0000313" key="4">
    <source>
        <dbReference type="Proteomes" id="UP000028045"/>
    </source>
</evidence>
<comment type="similarity">
    <text evidence="1">Belongs to the protease inhibitor I9 family.</text>
</comment>
<dbReference type="HOGENOM" id="CLU_156026_0_0_1"/>
<feature type="chain" id="PRO_5001771404" description="Inhibitor I9 domain-containing protein" evidence="2">
    <location>
        <begin position="20"/>
        <end position="99"/>
    </location>
</feature>
<proteinExistence type="inferred from homology"/>
<evidence type="ECO:0000256" key="2">
    <source>
        <dbReference type="SAM" id="SignalP"/>
    </source>
</evidence>
<feature type="signal peptide" evidence="2">
    <location>
        <begin position="1"/>
        <end position="19"/>
    </location>
</feature>
<keyword evidence="4" id="KW-1185">Reference proteome</keyword>
<evidence type="ECO:0008006" key="5">
    <source>
        <dbReference type="Google" id="ProtNLM"/>
    </source>
</evidence>
<reference evidence="3 4" key="1">
    <citation type="journal article" date="2014" name="BMC Genomics">
        <title>Comparative genome sequencing reveals chemotype-specific gene clusters in the toxigenic black mold Stachybotrys.</title>
        <authorList>
            <person name="Semeiks J."/>
            <person name="Borek D."/>
            <person name="Otwinowski Z."/>
            <person name="Grishin N.V."/>
        </authorList>
    </citation>
    <scope>NUCLEOTIDE SEQUENCE [LARGE SCALE GENOMIC DNA]</scope>
    <source>
        <strain evidence="4">CBS 109288 / IBT 7711</strain>
    </source>
</reference>
<dbReference type="Proteomes" id="UP000028045">
    <property type="component" value="Unassembled WGS sequence"/>
</dbReference>
<dbReference type="OrthoDB" id="3888684at2759"/>
<dbReference type="Gene3D" id="3.30.70.80">
    <property type="entry name" value="Peptidase S8 propeptide/proteinase inhibitor I9"/>
    <property type="match status" value="1"/>
</dbReference>
<protein>
    <recommendedName>
        <fullName evidence="5">Inhibitor I9 domain-containing protein</fullName>
    </recommendedName>
</protein>
<sequence length="99" mass="10308">MKPTTLLFGALALMPSALAVGQTKSAIVWFEDPSTPDSVINEAKNSIIAAGGKITHVYNIIKGFAVVAPETALASVQALGDGHSIRVEEDEVVSINDGM</sequence>
<name>A0A084AW27_STACB</name>
<dbReference type="AlphaFoldDB" id="A0A084AW27"/>
<dbReference type="EMBL" id="KL648525">
    <property type="protein sequence ID" value="KEY69506.1"/>
    <property type="molecule type" value="Genomic_DNA"/>
</dbReference>
<dbReference type="PANTHER" id="PTHR28288">
    <property type="entry name" value="PROTEASE B INHIBITOR 2"/>
    <property type="match status" value="1"/>
</dbReference>
<dbReference type="GO" id="GO:0042144">
    <property type="term" value="P:vacuole fusion, non-autophagic"/>
    <property type="evidence" value="ECO:0007669"/>
    <property type="project" value="TreeGrafter"/>
</dbReference>
<gene>
    <name evidence="3" type="ORF">S7711_02043</name>
</gene>
<dbReference type="InterPro" id="IPR037045">
    <property type="entry name" value="S8pro/Inhibitor_I9_sf"/>
</dbReference>
<dbReference type="PANTHER" id="PTHR28288:SF1">
    <property type="entry name" value="INHIBITOR I9 DOMAIN-CONTAINING PROTEIN"/>
    <property type="match status" value="1"/>
</dbReference>
<dbReference type="SUPFAM" id="SSF54897">
    <property type="entry name" value="Protease propeptides/inhibitors"/>
    <property type="match status" value="1"/>
</dbReference>
<dbReference type="GO" id="GO:0004866">
    <property type="term" value="F:endopeptidase inhibitor activity"/>
    <property type="evidence" value="ECO:0007669"/>
    <property type="project" value="TreeGrafter"/>
</dbReference>
<organism evidence="3 4">
    <name type="scientific">Stachybotrys chartarum (strain CBS 109288 / IBT 7711)</name>
    <name type="common">Toxic black mold</name>
    <name type="synonym">Stilbospora chartarum</name>
    <dbReference type="NCBI Taxonomy" id="1280523"/>
    <lineage>
        <taxon>Eukaryota</taxon>
        <taxon>Fungi</taxon>
        <taxon>Dikarya</taxon>
        <taxon>Ascomycota</taxon>
        <taxon>Pezizomycotina</taxon>
        <taxon>Sordariomycetes</taxon>
        <taxon>Hypocreomycetidae</taxon>
        <taxon>Hypocreales</taxon>
        <taxon>Stachybotryaceae</taxon>
        <taxon>Stachybotrys</taxon>
    </lineage>
</organism>
<evidence type="ECO:0000256" key="1">
    <source>
        <dbReference type="ARBA" id="ARBA00038069"/>
    </source>
</evidence>
<dbReference type="InterPro" id="IPR052471">
    <property type="entry name" value="PBI_I9"/>
</dbReference>